<dbReference type="GO" id="GO:0047372">
    <property type="term" value="F:monoacylglycerol lipase activity"/>
    <property type="evidence" value="ECO:0007669"/>
    <property type="project" value="TreeGrafter"/>
</dbReference>
<dbReference type="PIRSF" id="PIRSF005211">
    <property type="entry name" value="Ab_hydro_YheT"/>
    <property type="match status" value="1"/>
</dbReference>
<dbReference type="InterPro" id="IPR029058">
    <property type="entry name" value="AB_hydrolase_fold"/>
</dbReference>
<dbReference type="GO" id="GO:0034338">
    <property type="term" value="F:short-chain carboxylesterase activity"/>
    <property type="evidence" value="ECO:0007669"/>
    <property type="project" value="TreeGrafter"/>
</dbReference>
<evidence type="ECO:0000259" key="3">
    <source>
        <dbReference type="Pfam" id="PF00561"/>
    </source>
</evidence>
<evidence type="ECO:0000313" key="4">
    <source>
        <dbReference type="EMBL" id="GEP56075.1"/>
    </source>
</evidence>
<protein>
    <submittedName>
        <fullName evidence="4">Amino acid ABC transporter</fullName>
    </submittedName>
</protein>
<gene>
    <name evidence="4" type="ORF">RSO01_32410</name>
</gene>
<proteinExistence type="inferred from homology"/>
<dbReference type="RefSeq" id="WP_147150152.1">
    <property type="nucleotide sequence ID" value="NZ_BKAJ01000054.1"/>
</dbReference>
<comment type="similarity">
    <text evidence="1">Belongs to the AB hydrolase superfamily. AB hydrolase 4 family.</text>
</comment>
<dbReference type="PANTHER" id="PTHR10794">
    <property type="entry name" value="ABHYDROLASE DOMAIN-CONTAINING PROTEIN"/>
    <property type="match status" value="1"/>
</dbReference>
<organism evidence="4 5">
    <name type="scientific">Reyranella soli</name>
    <dbReference type="NCBI Taxonomy" id="1230389"/>
    <lineage>
        <taxon>Bacteria</taxon>
        <taxon>Pseudomonadati</taxon>
        <taxon>Pseudomonadota</taxon>
        <taxon>Alphaproteobacteria</taxon>
        <taxon>Hyphomicrobiales</taxon>
        <taxon>Reyranellaceae</taxon>
        <taxon>Reyranella</taxon>
    </lineage>
</organism>
<evidence type="ECO:0000256" key="1">
    <source>
        <dbReference type="ARBA" id="ARBA00010884"/>
    </source>
</evidence>
<keyword evidence="5" id="KW-1185">Reference proteome</keyword>
<dbReference type="InterPro" id="IPR000073">
    <property type="entry name" value="AB_hydrolase_1"/>
</dbReference>
<dbReference type="InterPro" id="IPR012020">
    <property type="entry name" value="ABHD4"/>
</dbReference>
<dbReference type="Proteomes" id="UP000321058">
    <property type="component" value="Unassembled WGS sequence"/>
</dbReference>
<dbReference type="Gene3D" id="3.40.50.1820">
    <property type="entry name" value="alpha/beta hydrolase"/>
    <property type="match status" value="1"/>
</dbReference>
<reference evidence="4 5" key="1">
    <citation type="submission" date="2019-07" db="EMBL/GenBank/DDBJ databases">
        <title>Whole genome shotgun sequence of Reyranella soli NBRC 108950.</title>
        <authorList>
            <person name="Hosoyama A."/>
            <person name="Uohara A."/>
            <person name="Ohji S."/>
            <person name="Ichikawa N."/>
        </authorList>
    </citation>
    <scope>NUCLEOTIDE SEQUENCE [LARGE SCALE GENOMIC DNA]</scope>
    <source>
        <strain evidence="4 5">NBRC 108950</strain>
    </source>
</reference>
<dbReference type="InterPro" id="IPR050960">
    <property type="entry name" value="AB_hydrolase_4_sf"/>
</dbReference>
<dbReference type="PANTHER" id="PTHR10794:SF94">
    <property type="entry name" value="ESTERASE YHET-RELATED"/>
    <property type="match status" value="1"/>
</dbReference>
<accession>A0A512NAV6</accession>
<feature type="active site" description="Charge relay system" evidence="2">
    <location>
        <position position="273"/>
    </location>
</feature>
<evidence type="ECO:0000256" key="2">
    <source>
        <dbReference type="PIRSR" id="PIRSR005211-1"/>
    </source>
</evidence>
<sequence>MSPRPELPPFQPRFPWWTSDLQTIANRFRGADALAPHTSERLKFPLPDGTGDTLLASLDRPATPRPGAPLAILIHGLTGAEDSRYVLSMARLLLDRGSRVLRLNLRGAGPSRAVCGQHYYAGRSQDFRALLTVLPKELTADGVVAVGYSLGGAMLLKYLGEEGKAAPLLAAASVSAPIDLAVTCRYMMRRRNRLYHRYILDQMKVEATGDGAVVSAAERAAIMGSSTVWDYDDFFIAPRYGFASAEDYYERCRPTRFMGGIGIPTLVLASFDDPWIPGALYRAYDWAGNPSLSPVLTDQGGHVGFHGTGSRQPWSDLVVARFFEHG</sequence>
<feature type="active site" description="Charge relay system" evidence="2">
    <location>
        <position position="149"/>
    </location>
</feature>
<evidence type="ECO:0000313" key="5">
    <source>
        <dbReference type="Proteomes" id="UP000321058"/>
    </source>
</evidence>
<feature type="domain" description="AB hydrolase-1" evidence="3">
    <location>
        <begin position="72"/>
        <end position="305"/>
    </location>
</feature>
<comment type="caution">
    <text evidence="4">The sequence shown here is derived from an EMBL/GenBank/DDBJ whole genome shotgun (WGS) entry which is preliminary data.</text>
</comment>
<dbReference type="EMBL" id="BKAJ01000054">
    <property type="protein sequence ID" value="GEP56075.1"/>
    <property type="molecule type" value="Genomic_DNA"/>
</dbReference>
<name>A0A512NAV6_9HYPH</name>
<dbReference type="SUPFAM" id="SSF53474">
    <property type="entry name" value="alpha/beta-Hydrolases"/>
    <property type="match status" value="1"/>
</dbReference>
<dbReference type="OrthoDB" id="332676at2"/>
<dbReference type="Pfam" id="PF00561">
    <property type="entry name" value="Abhydrolase_1"/>
    <property type="match status" value="1"/>
</dbReference>
<feature type="active site" description="Charge relay system" evidence="2">
    <location>
        <position position="302"/>
    </location>
</feature>
<dbReference type="AlphaFoldDB" id="A0A512NAV6"/>